<dbReference type="GO" id="GO:0009062">
    <property type="term" value="P:fatty acid catabolic process"/>
    <property type="evidence" value="ECO:0007669"/>
    <property type="project" value="TreeGrafter"/>
</dbReference>
<dbReference type="Pfam" id="PF02551">
    <property type="entry name" value="Acyl_CoA_thio"/>
    <property type="match status" value="1"/>
</dbReference>
<evidence type="ECO:0000256" key="2">
    <source>
        <dbReference type="ARBA" id="ARBA00011881"/>
    </source>
</evidence>
<evidence type="ECO:0000259" key="10">
    <source>
        <dbReference type="Pfam" id="PF13622"/>
    </source>
</evidence>
<dbReference type="Gene3D" id="2.40.160.210">
    <property type="entry name" value="Acyl-CoA thioesterase, double hotdog domain"/>
    <property type="match status" value="1"/>
</dbReference>
<dbReference type="InterPro" id="IPR003703">
    <property type="entry name" value="Acyl_CoA_thio"/>
</dbReference>
<keyword evidence="4" id="KW-0443">Lipid metabolism</keyword>
<sequence length="300" mass="33913">MSESLTDLISILDLEPIEENLFRGGSPKTGWQRVFGGQVIGQAMAAACRTVEGRLPHSLHCYFILPGDPAVPIIYQVERLRDGRSYSTRRVTAIQHGRAIFSIMVSFHVDEEGAFNHQEKMPDVPPPEQLSPEEFAKQPTFKEMPEFIRRYYESDRPIELRPVELNRYFGERIEDGRVHVWIRTASNLPDDPALHMCALAYASDFALLDAVMARYGRTLFDKHMLAASLDHAMWFHRPFRADEWLLYAQDSPSAQSGRGLARGLIFRQDGTLIASVAQEGSVRERSSSIFASDGIRSEAS</sequence>
<dbReference type="InterPro" id="IPR049449">
    <property type="entry name" value="TesB_ACOT8-like_N"/>
</dbReference>
<dbReference type="PANTHER" id="PTHR11066">
    <property type="entry name" value="ACYL-COA THIOESTERASE"/>
    <property type="match status" value="1"/>
</dbReference>
<comment type="catalytic activity">
    <reaction evidence="6">
        <text>a fatty acyl-CoA + H2O = a fatty acid + CoA + H(+)</text>
        <dbReference type="Rhea" id="RHEA:16781"/>
        <dbReference type="ChEBI" id="CHEBI:15377"/>
        <dbReference type="ChEBI" id="CHEBI:15378"/>
        <dbReference type="ChEBI" id="CHEBI:28868"/>
        <dbReference type="ChEBI" id="CHEBI:57287"/>
        <dbReference type="ChEBI" id="CHEBI:77636"/>
        <dbReference type="EC" id="3.1.2.20"/>
    </reaction>
    <physiologicalReaction direction="left-to-right" evidence="6">
        <dbReference type="Rhea" id="RHEA:16782"/>
    </physiologicalReaction>
</comment>
<proteinExistence type="inferred from homology"/>
<evidence type="ECO:0000256" key="7">
    <source>
        <dbReference type="ARBA" id="ARBA00071120"/>
    </source>
</evidence>
<evidence type="ECO:0000259" key="9">
    <source>
        <dbReference type="Pfam" id="PF02551"/>
    </source>
</evidence>
<gene>
    <name evidence="11" type="ordered locus">Nwi_0078</name>
</gene>
<comment type="subunit">
    <text evidence="2">Homotetramer.</text>
</comment>
<dbReference type="EC" id="3.1.2.20" evidence="5"/>
<dbReference type="SUPFAM" id="SSF54637">
    <property type="entry name" value="Thioesterase/thiol ester dehydrase-isomerase"/>
    <property type="match status" value="2"/>
</dbReference>
<organism evidence="11 12">
    <name type="scientific">Nitrobacter winogradskyi (strain ATCC 25391 / DSM 10237 / CIP 104748 / NCIMB 11846 / Nb-255)</name>
    <dbReference type="NCBI Taxonomy" id="323098"/>
    <lineage>
        <taxon>Bacteria</taxon>
        <taxon>Pseudomonadati</taxon>
        <taxon>Pseudomonadota</taxon>
        <taxon>Alphaproteobacteria</taxon>
        <taxon>Hyphomicrobiales</taxon>
        <taxon>Nitrobacteraceae</taxon>
        <taxon>Nitrobacter</taxon>
    </lineage>
</organism>
<dbReference type="HOGENOM" id="CLU_032690_0_0_5"/>
<dbReference type="InterPro" id="IPR042171">
    <property type="entry name" value="Acyl-CoA_hotdog"/>
</dbReference>
<evidence type="ECO:0000256" key="1">
    <source>
        <dbReference type="ARBA" id="ARBA00006538"/>
    </source>
</evidence>
<evidence type="ECO:0000313" key="12">
    <source>
        <dbReference type="Proteomes" id="UP000002531"/>
    </source>
</evidence>
<dbReference type="GO" id="GO:0006637">
    <property type="term" value="P:acyl-CoA metabolic process"/>
    <property type="evidence" value="ECO:0007669"/>
    <property type="project" value="InterPro"/>
</dbReference>
<dbReference type="Proteomes" id="UP000002531">
    <property type="component" value="Chromosome"/>
</dbReference>
<dbReference type="FunFam" id="2.40.160.210:FF:000001">
    <property type="entry name" value="Acyl-CoA thioesterase II"/>
    <property type="match status" value="1"/>
</dbReference>
<dbReference type="RefSeq" id="WP_011313415.1">
    <property type="nucleotide sequence ID" value="NC_007406.1"/>
</dbReference>
<dbReference type="AlphaFoldDB" id="Q3SWJ5"/>
<dbReference type="EMBL" id="CP000115">
    <property type="protein sequence ID" value="ABA03346.1"/>
    <property type="molecule type" value="Genomic_DNA"/>
</dbReference>
<dbReference type="KEGG" id="nwi:Nwi_0078"/>
<dbReference type="STRING" id="323098.Nwi_0078"/>
<evidence type="ECO:0000313" key="11">
    <source>
        <dbReference type="EMBL" id="ABA03346.1"/>
    </source>
</evidence>
<comment type="similarity">
    <text evidence="1">Belongs to the C/M/P thioester hydrolase family.</text>
</comment>
<evidence type="ECO:0000256" key="8">
    <source>
        <dbReference type="ARBA" id="ARBA00079653"/>
    </source>
</evidence>
<dbReference type="InterPro" id="IPR029069">
    <property type="entry name" value="HotDog_dom_sf"/>
</dbReference>
<dbReference type="eggNOG" id="COG1946">
    <property type="taxonomic scope" value="Bacteria"/>
</dbReference>
<dbReference type="InterPro" id="IPR025652">
    <property type="entry name" value="TesB_C"/>
</dbReference>
<dbReference type="Pfam" id="PF13622">
    <property type="entry name" value="4HBT_3"/>
    <property type="match status" value="1"/>
</dbReference>
<feature type="domain" description="Acyl-CoA thioesterase-like N-terminal HotDog" evidence="10">
    <location>
        <begin position="31"/>
        <end position="108"/>
    </location>
</feature>
<evidence type="ECO:0000256" key="5">
    <source>
        <dbReference type="ARBA" id="ARBA00038894"/>
    </source>
</evidence>
<name>Q3SWJ5_NITWN</name>
<accession>Q3SWJ5</accession>
<keyword evidence="3 11" id="KW-0378">Hydrolase</keyword>
<evidence type="ECO:0000256" key="3">
    <source>
        <dbReference type="ARBA" id="ARBA00022801"/>
    </source>
</evidence>
<feature type="domain" description="Acyl-CoA thioesterase 2 C-terminal" evidence="9">
    <location>
        <begin position="153"/>
        <end position="280"/>
    </location>
</feature>
<evidence type="ECO:0000256" key="6">
    <source>
        <dbReference type="ARBA" id="ARBA00050943"/>
    </source>
</evidence>
<dbReference type="CDD" id="cd03445">
    <property type="entry name" value="Thioesterase_II_repeat2"/>
    <property type="match status" value="1"/>
</dbReference>
<evidence type="ECO:0000256" key="4">
    <source>
        <dbReference type="ARBA" id="ARBA00023098"/>
    </source>
</evidence>
<dbReference type="PANTHER" id="PTHR11066:SF34">
    <property type="entry name" value="ACYL-COENZYME A THIOESTERASE 8"/>
    <property type="match status" value="1"/>
</dbReference>
<protein>
    <recommendedName>
        <fullName evidence="7">Acyl-CoA thioesterase 2</fullName>
        <ecNumber evidence="5">3.1.2.20</ecNumber>
    </recommendedName>
    <alternativeName>
        <fullName evidence="8">Thioesterase II</fullName>
    </alternativeName>
</protein>
<dbReference type="CDD" id="cd03444">
    <property type="entry name" value="Thioesterase_II_repeat1"/>
    <property type="match status" value="1"/>
</dbReference>
<dbReference type="GO" id="GO:0047617">
    <property type="term" value="F:fatty acyl-CoA hydrolase activity"/>
    <property type="evidence" value="ECO:0007669"/>
    <property type="project" value="UniProtKB-EC"/>
</dbReference>
<dbReference type="NCBIfam" id="TIGR00189">
    <property type="entry name" value="tesB"/>
    <property type="match status" value="1"/>
</dbReference>
<reference evidence="11 12" key="1">
    <citation type="journal article" date="2006" name="Appl. Environ. Microbiol.">
        <title>Genome sequence of the chemolithoautotrophic nitrite-oxidizing bacterium Nitrobacter winogradskyi Nb-255.</title>
        <authorList>
            <person name="Starkenburg S.R."/>
            <person name="Chain P.S."/>
            <person name="Sayavedra-Soto L.A."/>
            <person name="Hauser L."/>
            <person name="Land M.L."/>
            <person name="Larimer F.W."/>
            <person name="Malfatti S.A."/>
            <person name="Klotz M.G."/>
            <person name="Bottomley P.J."/>
            <person name="Arp D.J."/>
            <person name="Hickey W.J."/>
        </authorList>
    </citation>
    <scope>NUCLEOTIDE SEQUENCE [LARGE SCALE GENOMIC DNA]</scope>
    <source>
        <strain evidence="12">ATCC 25391 / DSM 10237 / CIP 104748 / NCIMB 11846 / Nb-255</strain>
    </source>
</reference>
<keyword evidence="12" id="KW-1185">Reference proteome</keyword>
<dbReference type="OrthoDB" id="9781019at2"/>